<keyword evidence="2" id="KW-1185">Reference proteome</keyword>
<accession>A0A9W8LBG4</accession>
<dbReference type="AlphaFoldDB" id="A0A9W8LBG4"/>
<comment type="caution">
    <text evidence="1">The sequence shown here is derived from an EMBL/GenBank/DDBJ whole genome shotgun (WGS) entry which is preliminary data.</text>
</comment>
<protein>
    <submittedName>
        <fullName evidence="1">Uncharacterized protein</fullName>
    </submittedName>
</protein>
<dbReference type="EMBL" id="JANBUH010000100">
    <property type="protein sequence ID" value="KAJ2754712.1"/>
    <property type="molecule type" value="Genomic_DNA"/>
</dbReference>
<sequence>MALGQLESSGAVNWLQVSQATGFDLLECLELSQYDIGKASWHYNPDSFSQSMVNRMAGFIEEYYPAPALVNYQAVSNFMWIVMEDCIRIHDMLQDKFKWIEAYYEQAAAFRAQGPTFKEIAWHLFPTLTGHNVCSALKGYSSPERVLELISAGELDKIFRLVDEYAGKYTVTEIIDKIHAQLNLGKRHCWYSKFSSKWTEEETRKLVDYMQSCDWKPDYVYFSKILGTKSSRQCSGKAEYLWRKGILPHMPTI</sequence>
<reference evidence="1" key="1">
    <citation type="submission" date="2022-07" db="EMBL/GenBank/DDBJ databases">
        <title>Phylogenomic reconstructions and comparative analyses of Kickxellomycotina fungi.</title>
        <authorList>
            <person name="Reynolds N.K."/>
            <person name="Stajich J.E."/>
            <person name="Barry K."/>
            <person name="Grigoriev I.V."/>
            <person name="Crous P."/>
            <person name="Smith M.E."/>
        </authorList>
    </citation>
    <scope>NUCLEOTIDE SEQUENCE</scope>
    <source>
        <strain evidence="1">BCRC 34297</strain>
    </source>
</reference>
<dbReference type="Proteomes" id="UP001140011">
    <property type="component" value="Unassembled WGS sequence"/>
</dbReference>
<organism evidence="1 2">
    <name type="scientific">Coemansia pectinata</name>
    <dbReference type="NCBI Taxonomy" id="1052879"/>
    <lineage>
        <taxon>Eukaryota</taxon>
        <taxon>Fungi</taxon>
        <taxon>Fungi incertae sedis</taxon>
        <taxon>Zoopagomycota</taxon>
        <taxon>Kickxellomycotina</taxon>
        <taxon>Kickxellomycetes</taxon>
        <taxon>Kickxellales</taxon>
        <taxon>Kickxellaceae</taxon>
        <taxon>Coemansia</taxon>
    </lineage>
</organism>
<dbReference type="OrthoDB" id="2143914at2759"/>
<proteinExistence type="predicted"/>
<evidence type="ECO:0000313" key="1">
    <source>
        <dbReference type="EMBL" id="KAJ2754712.1"/>
    </source>
</evidence>
<evidence type="ECO:0000313" key="2">
    <source>
        <dbReference type="Proteomes" id="UP001140011"/>
    </source>
</evidence>
<gene>
    <name evidence="1" type="ORF">GGI19_002208</name>
</gene>
<dbReference type="SUPFAM" id="SSF46689">
    <property type="entry name" value="Homeodomain-like"/>
    <property type="match status" value="1"/>
</dbReference>
<dbReference type="InterPro" id="IPR009057">
    <property type="entry name" value="Homeodomain-like_sf"/>
</dbReference>
<name>A0A9W8LBG4_9FUNG</name>